<sequence length="110" mass="13304">MMLPRKHVLQRRGKPKKATINYHLSILGLHNIAYAKPRKFKATVRERYQSIYDRLEDYQILDYALTAYKQRMLECHPDHGGDVETAKMYGESWNWIKKHMKRRARRAIFR</sequence>
<dbReference type="SUPFAM" id="SSF46565">
    <property type="entry name" value="Chaperone J-domain"/>
    <property type="match status" value="1"/>
</dbReference>
<reference evidence="1" key="1">
    <citation type="submission" date="2020-03" db="EMBL/GenBank/DDBJ databases">
        <title>The deep terrestrial virosphere.</title>
        <authorList>
            <person name="Holmfeldt K."/>
            <person name="Nilsson E."/>
            <person name="Simone D."/>
            <person name="Lopez-Fernandez M."/>
            <person name="Wu X."/>
            <person name="de Brujin I."/>
            <person name="Lundin D."/>
            <person name="Andersson A."/>
            <person name="Bertilsson S."/>
            <person name="Dopson M."/>
        </authorList>
    </citation>
    <scope>NUCLEOTIDE SEQUENCE</scope>
    <source>
        <strain evidence="2">MM415A02333</strain>
        <strain evidence="1">TM448A03764</strain>
    </source>
</reference>
<evidence type="ECO:0000313" key="1">
    <source>
        <dbReference type="EMBL" id="QJA53647.1"/>
    </source>
</evidence>
<dbReference type="EMBL" id="MT144438">
    <property type="protein sequence ID" value="QJA53647.1"/>
    <property type="molecule type" value="Genomic_DNA"/>
</dbReference>
<dbReference type="AlphaFoldDB" id="A0A6H2A248"/>
<name>A0A6H2A248_9ZZZZ</name>
<dbReference type="InterPro" id="IPR036869">
    <property type="entry name" value="J_dom_sf"/>
</dbReference>
<evidence type="ECO:0008006" key="3">
    <source>
        <dbReference type="Google" id="ProtNLM"/>
    </source>
</evidence>
<evidence type="ECO:0000313" key="2">
    <source>
        <dbReference type="EMBL" id="QJA73494.1"/>
    </source>
</evidence>
<dbReference type="EMBL" id="MT142031">
    <property type="protein sequence ID" value="QJA73494.1"/>
    <property type="molecule type" value="Genomic_DNA"/>
</dbReference>
<proteinExistence type="predicted"/>
<gene>
    <name evidence="2" type="ORF">MM415A02333_0009</name>
    <name evidence="1" type="ORF">TM448A03764_0007</name>
</gene>
<accession>A0A6H2A248</accession>
<protein>
    <recommendedName>
        <fullName evidence="3">Chaperone</fullName>
    </recommendedName>
</protein>
<organism evidence="1">
    <name type="scientific">viral metagenome</name>
    <dbReference type="NCBI Taxonomy" id="1070528"/>
    <lineage>
        <taxon>unclassified sequences</taxon>
        <taxon>metagenomes</taxon>
        <taxon>organismal metagenomes</taxon>
    </lineage>
</organism>
<dbReference type="Gene3D" id="1.10.287.110">
    <property type="entry name" value="DnaJ domain"/>
    <property type="match status" value="1"/>
</dbReference>